<evidence type="ECO:0000259" key="2">
    <source>
        <dbReference type="Pfam" id="PF23451"/>
    </source>
</evidence>
<evidence type="ECO:0000313" key="3">
    <source>
        <dbReference type="EMBL" id="GLW59096.1"/>
    </source>
</evidence>
<dbReference type="InterPro" id="IPR011883">
    <property type="entry name" value="PaaD-like"/>
</dbReference>
<sequence length="163" mass="17524">MVSTLRERAREVAAAVPDPELPMLTLEDLGVLAEVDVAEADGAVTAWLTPTYSGCPAVAEMAADVARRLRAAGFADVRVRLRIDPPWSSDRISAEGRRKLAAAGIAPPHPGGLLQLAPTRRAVACPQCGSADTEELSRFGSTACKSLWRCRSCREPFDRIKEI</sequence>
<dbReference type="Pfam" id="PF01883">
    <property type="entry name" value="FeS_assembly_P"/>
    <property type="match status" value="1"/>
</dbReference>
<name>A0A9W6UR18_9ACTN</name>
<dbReference type="PANTHER" id="PTHR42831:SF3">
    <property type="entry name" value="1,2-PHENYLACETYL-COA EPOXIDASE, SUBUNIT D-RELATED"/>
    <property type="match status" value="1"/>
</dbReference>
<protein>
    <submittedName>
        <fullName evidence="3">Phenylacetate-CoA oxygenase subunit PaaJ</fullName>
    </submittedName>
</protein>
<dbReference type="RefSeq" id="WP_033256220.1">
    <property type="nucleotide sequence ID" value="NZ_BSRX01000068.1"/>
</dbReference>
<dbReference type="Gene3D" id="3.30.300.130">
    <property type="entry name" value="Fe-S cluster assembly (FSCA)"/>
    <property type="match status" value="1"/>
</dbReference>
<feature type="domain" description="MIP18 family-like" evidence="1">
    <location>
        <begin position="14"/>
        <end position="78"/>
    </location>
</feature>
<dbReference type="NCBIfam" id="TIGR02159">
    <property type="entry name" value="PA_CoA_Oxy4"/>
    <property type="match status" value="1"/>
</dbReference>
<dbReference type="InterPro" id="IPR034904">
    <property type="entry name" value="FSCA_dom_sf"/>
</dbReference>
<dbReference type="OrthoDB" id="3684942at2"/>
<feature type="domain" description="PaaD zinc beta ribbon" evidence="2">
    <location>
        <begin position="119"/>
        <end position="161"/>
    </location>
</feature>
<dbReference type="InterPro" id="IPR052339">
    <property type="entry name" value="Fe-S_Maturation_MIP18"/>
</dbReference>
<dbReference type="InterPro" id="IPR002744">
    <property type="entry name" value="MIP18-like"/>
</dbReference>
<dbReference type="EMBL" id="BSRX01000068">
    <property type="protein sequence ID" value="GLW59096.1"/>
    <property type="molecule type" value="Genomic_DNA"/>
</dbReference>
<accession>A0A9W6UR18</accession>
<dbReference type="Pfam" id="PF23451">
    <property type="entry name" value="Zn_ribbon_PaaD"/>
    <property type="match status" value="1"/>
</dbReference>
<evidence type="ECO:0000259" key="1">
    <source>
        <dbReference type="Pfam" id="PF01883"/>
    </source>
</evidence>
<dbReference type="InterPro" id="IPR056572">
    <property type="entry name" value="Zn_ribbon_PaaD"/>
</dbReference>
<dbReference type="Proteomes" id="UP001165143">
    <property type="component" value="Unassembled WGS sequence"/>
</dbReference>
<dbReference type="SUPFAM" id="SSF117916">
    <property type="entry name" value="Fe-S cluster assembly (FSCA) domain-like"/>
    <property type="match status" value="1"/>
</dbReference>
<proteinExistence type="predicted"/>
<reference evidence="3" key="1">
    <citation type="submission" date="2023-02" db="EMBL/GenBank/DDBJ databases">
        <title>Kitasatospora phosalacinea NBRC 14362.</title>
        <authorList>
            <person name="Ichikawa N."/>
            <person name="Sato H."/>
            <person name="Tonouchi N."/>
        </authorList>
    </citation>
    <scope>NUCLEOTIDE SEQUENCE</scope>
    <source>
        <strain evidence="3">NBRC 14362</strain>
    </source>
</reference>
<dbReference type="PANTHER" id="PTHR42831">
    <property type="entry name" value="FE-S PROTEIN MATURATION AUXILIARY FACTOR YITW"/>
    <property type="match status" value="1"/>
</dbReference>
<comment type="caution">
    <text evidence="3">The sequence shown here is derived from an EMBL/GenBank/DDBJ whole genome shotgun (WGS) entry which is preliminary data.</text>
</comment>
<evidence type="ECO:0000313" key="4">
    <source>
        <dbReference type="Proteomes" id="UP001165143"/>
    </source>
</evidence>
<organism evidence="3 4">
    <name type="scientific">Kitasatospora phosalacinea</name>
    <dbReference type="NCBI Taxonomy" id="2065"/>
    <lineage>
        <taxon>Bacteria</taxon>
        <taxon>Bacillati</taxon>
        <taxon>Actinomycetota</taxon>
        <taxon>Actinomycetes</taxon>
        <taxon>Kitasatosporales</taxon>
        <taxon>Streptomycetaceae</taxon>
        <taxon>Kitasatospora</taxon>
    </lineage>
</organism>
<gene>
    <name evidence="3" type="ORF">Kpho01_71060</name>
</gene>
<dbReference type="AlphaFoldDB" id="A0A9W6UR18"/>